<evidence type="ECO:0000313" key="3">
    <source>
        <dbReference type="EMBL" id="MEI7037168.1"/>
    </source>
</evidence>
<dbReference type="PANTHER" id="PTHR43214:SF38">
    <property type="entry name" value="NITRATE_NITRITE RESPONSE REGULATOR PROTEIN NARL"/>
    <property type="match status" value="1"/>
</dbReference>
<keyword evidence="1" id="KW-0238">DNA-binding</keyword>
<evidence type="ECO:0000313" key="4">
    <source>
        <dbReference type="Proteomes" id="UP001381174"/>
    </source>
</evidence>
<sequence length="219" mass="23869">MIGIVLGSPEPAFRRSLGSELKRHSDLEVLGDTGAPERLRQLVAAHRPSLVVLEAAWAHACSGLLGRLLARPVPPRILLYADTLTKPEVLAAVKQGVHGCLPRDAQPATWRQAILAIHAGECWIPRVLMATALAELKHLLHAERPAPPGMAELTQRQREIVRWVAQGLSNKEIGRRLGISPTTVKTHLHNIFERCGVNGRQQLVLRALRETASGSAVVS</sequence>
<feature type="domain" description="HTH luxR-type" evidence="2">
    <location>
        <begin position="146"/>
        <end position="211"/>
    </location>
</feature>
<dbReference type="PANTHER" id="PTHR43214">
    <property type="entry name" value="TWO-COMPONENT RESPONSE REGULATOR"/>
    <property type="match status" value="1"/>
</dbReference>
<dbReference type="PRINTS" id="PR00038">
    <property type="entry name" value="HTHLUXR"/>
</dbReference>
<evidence type="ECO:0000256" key="1">
    <source>
        <dbReference type="ARBA" id="ARBA00023125"/>
    </source>
</evidence>
<accession>A0ABU8JC88</accession>
<dbReference type="InterPro" id="IPR036388">
    <property type="entry name" value="WH-like_DNA-bd_sf"/>
</dbReference>
<dbReference type="SMART" id="SM00421">
    <property type="entry name" value="HTH_LUXR"/>
    <property type="match status" value="1"/>
</dbReference>
<comment type="caution">
    <text evidence="3">The sequence shown here is derived from an EMBL/GenBank/DDBJ whole genome shotgun (WGS) entry which is preliminary data.</text>
</comment>
<evidence type="ECO:0000259" key="2">
    <source>
        <dbReference type="PROSITE" id="PS50043"/>
    </source>
</evidence>
<dbReference type="SUPFAM" id="SSF46894">
    <property type="entry name" value="C-terminal effector domain of the bipartite response regulators"/>
    <property type="match status" value="1"/>
</dbReference>
<reference evidence="3 4" key="1">
    <citation type="journal article" date="2014" name="Int. J. Syst. Evol. Microbiol.">
        <title>Fulvimonas yonginensis sp. nov., isolated from greenhouse soil, and emended description of the genus Fulvimonas.</title>
        <authorList>
            <person name="Ahn J.H."/>
            <person name="Kim S.J."/>
            <person name="Weon H.Y."/>
            <person name="Hong S.B."/>
            <person name="Seok S.J."/>
            <person name="Kwon S.W."/>
        </authorList>
    </citation>
    <scope>NUCLEOTIDE SEQUENCE [LARGE SCALE GENOMIC DNA]</scope>
    <source>
        <strain evidence="3 4">KACC 16952</strain>
    </source>
</reference>
<dbReference type="Pfam" id="PF00196">
    <property type="entry name" value="GerE"/>
    <property type="match status" value="1"/>
</dbReference>
<keyword evidence="4" id="KW-1185">Reference proteome</keyword>
<dbReference type="InterPro" id="IPR000792">
    <property type="entry name" value="Tscrpt_reg_LuxR_C"/>
</dbReference>
<gene>
    <name evidence="3" type="ORF">WAT24_10410</name>
</gene>
<dbReference type="RefSeq" id="WP_336807796.1">
    <property type="nucleotide sequence ID" value="NZ_JBBBNY010000006.1"/>
</dbReference>
<organism evidence="3 4">
    <name type="scientific">Fulvimonas yonginensis</name>
    <dbReference type="NCBI Taxonomy" id="1495200"/>
    <lineage>
        <taxon>Bacteria</taxon>
        <taxon>Pseudomonadati</taxon>
        <taxon>Pseudomonadota</taxon>
        <taxon>Gammaproteobacteria</taxon>
        <taxon>Lysobacterales</taxon>
        <taxon>Rhodanobacteraceae</taxon>
        <taxon>Fulvimonas</taxon>
    </lineage>
</organism>
<dbReference type="CDD" id="cd06170">
    <property type="entry name" value="LuxR_C_like"/>
    <property type="match status" value="1"/>
</dbReference>
<dbReference type="InterPro" id="IPR039420">
    <property type="entry name" value="WalR-like"/>
</dbReference>
<dbReference type="InterPro" id="IPR016032">
    <property type="entry name" value="Sig_transdc_resp-reg_C-effctor"/>
</dbReference>
<protein>
    <submittedName>
        <fullName evidence="3">Response regulator transcription factor</fullName>
    </submittedName>
</protein>
<dbReference type="PROSITE" id="PS00622">
    <property type="entry name" value="HTH_LUXR_1"/>
    <property type="match status" value="1"/>
</dbReference>
<dbReference type="EMBL" id="JBBBNY010000006">
    <property type="protein sequence ID" value="MEI7037168.1"/>
    <property type="molecule type" value="Genomic_DNA"/>
</dbReference>
<dbReference type="PROSITE" id="PS50043">
    <property type="entry name" value="HTH_LUXR_2"/>
    <property type="match status" value="1"/>
</dbReference>
<dbReference type="Gene3D" id="3.40.50.2300">
    <property type="match status" value="1"/>
</dbReference>
<name>A0ABU8JC88_9GAMM</name>
<dbReference type="Proteomes" id="UP001381174">
    <property type="component" value="Unassembled WGS sequence"/>
</dbReference>
<proteinExistence type="predicted"/>
<dbReference type="Gene3D" id="1.10.10.10">
    <property type="entry name" value="Winged helix-like DNA-binding domain superfamily/Winged helix DNA-binding domain"/>
    <property type="match status" value="1"/>
</dbReference>